<proteinExistence type="inferred from homology"/>
<dbReference type="InterPro" id="IPR050090">
    <property type="entry name" value="Tyrosine_recombinase_XerCD"/>
</dbReference>
<dbReference type="InterPro" id="IPR010998">
    <property type="entry name" value="Integrase_recombinase_N"/>
</dbReference>
<dbReference type="EMBL" id="MXAV01000034">
    <property type="protein sequence ID" value="PKY10725.1"/>
    <property type="molecule type" value="Genomic_DNA"/>
</dbReference>
<dbReference type="CDD" id="cd00796">
    <property type="entry name" value="INT_Rci_Hp1_C"/>
    <property type="match status" value="1"/>
</dbReference>
<gene>
    <name evidence="6" type="ORF">B1757_09140</name>
</gene>
<dbReference type="Proteomes" id="UP000234329">
    <property type="component" value="Unassembled WGS sequence"/>
</dbReference>
<evidence type="ECO:0000259" key="5">
    <source>
        <dbReference type="PROSITE" id="PS51898"/>
    </source>
</evidence>
<feature type="domain" description="Tyr recombinase" evidence="5">
    <location>
        <begin position="152"/>
        <end position="320"/>
    </location>
</feature>
<evidence type="ECO:0000256" key="3">
    <source>
        <dbReference type="ARBA" id="ARBA00023125"/>
    </source>
</evidence>
<keyword evidence="3" id="KW-0238">DNA-binding</keyword>
<evidence type="ECO:0000313" key="6">
    <source>
        <dbReference type="EMBL" id="PKY10725.1"/>
    </source>
</evidence>
<dbReference type="InterPro" id="IPR011010">
    <property type="entry name" value="DNA_brk_join_enz"/>
</dbReference>
<protein>
    <submittedName>
        <fullName evidence="6">Integrase</fullName>
    </submittedName>
</protein>
<dbReference type="GO" id="GO:0015074">
    <property type="term" value="P:DNA integration"/>
    <property type="evidence" value="ECO:0007669"/>
    <property type="project" value="UniProtKB-KW"/>
</dbReference>
<evidence type="ECO:0000256" key="2">
    <source>
        <dbReference type="ARBA" id="ARBA00022908"/>
    </source>
</evidence>
<dbReference type="Gene3D" id="1.10.150.130">
    <property type="match status" value="1"/>
</dbReference>
<dbReference type="InterPro" id="IPR002104">
    <property type="entry name" value="Integrase_catalytic"/>
</dbReference>
<dbReference type="SUPFAM" id="SSF56349">
    <property type="entry name" value="DNA breaking-rejoining enzymes"/>
    <property type="match status" value="1"/>
</dbReference>
<dbReference type="InterPro" id="IPR013762">
    <property type="entry name" value="Integrase-like_cat_sf"/>
</dbReference>
<sequence length="351" mass="40909">MLYKRGKTYWIDFTAPDGQRIRRSAGTTEKSQAQELHDRLKGEAWRQIELGALPRVTWDDAGLRWLDERQDKASLNKDMSELAWLQTYFRGCFLDELTRSRIQEVLEIKRNETSPSTANRHLALIRAILNRCIEWGWLYHAPKLRQYPEPKKRIRWLRPEEAACLVTYLPAHLRDMAEFSLATGLRQANVTGLCWEQVDLIRHVAWVHPDEAKCRKPIGINLNATAMAIVLRQTGKHPVRVFTFRRKPVKQTNTHAWKKALLKADIHNFRWHDLRHTWASWHVQAGTPLERLQEMGGWESVEMVRRYAHLAPEHLAEDSARIDRVLSQLQGHGTNMAQPDKTTMVKTLVTT</sequence>
<dbReference type="FunCoup" id="A0A2I1DLH1">
    <property type="interactions" value="66"/>
</dbReference>
<reference evidence="6 7" key="1">
    <citation type="submission" date="2017-03" db="EMBL/GenBank/DDBJ databases">
        <title>Draft genime sequence of the acidophilic sulfur-oxidizing bacterium Acidithiobacillus sp. SH, isolated from seawater.</title>
        <authorList>
            <person name="Sharmin S."/>
            <person name="Tokuhisa M."/>
            <person name="Kanao T."/>
            <person name="Kamimura K."/>
        </authorList>
    </citation>
    <scope>NUCLEOTIDE SEQUENCE [LARGE SCALE GENOMIC DNA]</scope>
    <source>
        <strain evidence="6 7">SH</strain>
    </source>
</reference>
<dbReference type="PROSITE" id="PS51898">
    <property type="entry name" value="TYR_RECOMBINASE"/>
    <property type="match status" value="1"/>
</dbReference>
<keyword evidence="7" id="KW-1185">Reference proteome</keyword>
<name>A0A2I1DLH1_9PROT</name>
<dbReference type="PANTHER" id="PTHR30349">
    <property type="entry name" value="PHAGE INTEGRASE-RELATED"/>
    <property type="match status" value="1"/>
</dbReference>
<evidence type="ECO:0000256" key="1">
    <source>
        <dbReference type="ARBA" id="ARBA00008857"/>
    </source>
</evidence>
<organism evidence="6 7">
    <name type="scientific">Acidithiobacillus marinus</name>
    <dbReference type="NCBI Taxonomy" id="187490"/>
    <lineage>
        <taxon>Bacteria</taxon>
        <taxon>Pseudomonadati</taxon>
        <taxon>Pseudomonadota</taxon>
        <taxon>Acidithiobacillia</taxon>
        <taxon>Acidithiobacillales</taxon>
        <taxon>Acidithiobacillaceae</taxon>
        <taxon>Acidithiobacillus</taxon>
    </lineage>
</organism>
<dbReference type="PANTHER" id="PTHR30349:SF64">
    <property type="entry name" value="PROPHAGE INTEGRASE INTD-RELATED"/>
    <property type="match status" value="1"/>
</dbReference>
<comment type="similarity">
    <text evidence="1">Belongs to the 'phage' integrase family.</text>
</comment>
<dbReference type="Gene3D" id="1.10.443.10">
    <property type="entry name" value="Intergrase catalytic core"/>
    <property type="match status" value="1"/>
</dbReference>
<dbReference type="AlphaFoldDB" id="A0A2I1DLH1"/>
<evidence type="ECO:0000313" key="7">
    <source>
        <dbReference type="Proteomes" id="UP000234329"/>
    </source>
</evidence>
<keyword evidence="2" id="KW-0229">DNA integration</keyword>
<dbReference type="OrthoDB" id="5293311at2"/>
<dbReference type="InParanoid" id="A0A2I1DLH1"/>
<dbReference type="Pfam" id="PF00589">
    <property type="entry name" value="Phage_integrase"/>
    <property type="match status" value="1"/>
</dbReference>
<evidence type="ECO:0000256" key="4">
    <source>
        <dbReference type="ARBA" id="ARBA00023172"/>
    </source>
</evidence>
<accession>A0A2I1DLH1</accession>
<comment type="caution">
    <text evidence="6">The sequence shown here is derived from an EMBL/GenBank/DDBJ whole genome shotgun (WGS) entry which is preliminary data.</text>
</comment>
<dbReference type="GO" id="GO:0006310">
    <property type="term" value="P:DNA recombination"/>
    <property type="evidence" value="ECO:0007669"/>
    <property type="project" value="UniProtKB-KW"/>
</dbReference>
<dbReference type="GO" id="GO:0003677">
    <property type="term" value="F:DNA binding"/>
    <property type="evidence" value="ECO:0007669"/>
    <property type="project" value="UniProtKB-KW"/>
</dbReference>
<keyword evidence="4" id="KW-0233">DNA recombination</keyword>